<accession>A0A9W6TR10</accession>
<evidence type="ECO:0000313" key="2">
    <source>
        <dbReference type="Proteomes" id="UP001165083"/>
    </source>
</evidence>
<gene>
    <name evidence="1" type="ORF">Plil01_000680800</name>
</gene>
<keyword evidence="2" id="KW-1185">Reference proteome</keyword>
<dbReference type="EMBL" id="BSXW01000312">
    <property type="protein sequence ID" value="GMF18262.1"/>
    <property type="molecule type" value="Genomic_DNA"/>
</dbReference>
<name>A0A9W6TR10_9STRA</name>
<organism evidence="1 2">
    <name type="scientific">Phytophthora lilii</name>
    <dbReference type="NCBI Taxonomy" id="2077276"/>
    <lineage>
        <taxon>Eukaryota</taxon>
        <taxon>Sar</taxon>
        <taxon>Stramenopiles</taxon>
        <taxon>Oomycota</taxon>
        <taxon>Peronosporomycetes</taxon>
        <taxon>Peronosporales</taxon>
        <taxon>Peronosporaceae</taxon>
        <taxon>Phytophthora</taxon>
    </lineage>
</organism>
<dbReference type="AlphaFoldDB" id="A0A9W6TR10"/>
<evidence type="ECO:0000313" key="1">
    <source>
        <dbReference type="EMBL" id="GMF18262.1"/>
    </source>
</evidence>
<protein>
    <submittedName>
        <fullName evidence="1">Unnamed protein product</fullName>
    </submittedName>
</protein>
<sequence length="163" mass="18776">MTVETKWTVQFSKHYSTWYESSESYECLSISSCHHWEPALSVSWSKLPKKKFAIFYEMDTCRTGGKFFYMSRVADINGTHKFESPQAIRSVMIGEYDYYTRRPSVIYSRCISIQEQTRVENAPDASEAEGESLYDITWSSDNSSLSSNWSDALPNSLESSFLS</sequence>
<comment type="caution">
    <text evidence="1">The sequence shown here is derived from an EMBL/GenBank/DDBJ whole genome shotgun (WGS) entry which is preliminary data.</text>
</comment>
<proteinExistence type="predicted"/>
<reference evidence="1" key="1">
    <citation type="submission" date="2023-04" db="EMBL/GenBank/DDBJ databases">
        <title>Phytophthora lilii NBRC 32176.</title>
        <authorList>
            <person name="Ichikawa N."/>
            <person name="Sato H."/>
            <person name="Tonouchi N."/>
        </authorList>
    </citation>
    <scope>NUCLEOTIDE SEQUENCE</scope>
    <source>
        <strain evidence="1">NBRC 32176</strain>
    </source>
</reference>
<dbReference type="OrthoDB" id="88969at2759"/>
<dbReference type="Proteomes" id="UP001165083">
    <property type="component" value="Unassembled WGS sequence"/>
</dbReference>